<reference evidence="1 2" key="1">
    <citation type="journal article" date="2023" name="Hortic Res">
        <title>Pangenome of water caltrop reveals structural variations and asymmetric subgenome divergence after allopolyploidization.</title>
        <authorList>
            <person name="Zhang X."/>
            <person name="Chen Y."/>
            <person name="Wang L."/>
            <person name="Yuan Y."/>
            <person name="Fang M."/>
            <person name="Shi L."/>
            <person name="Lu R."/>
            <person name="Comes H.P."/>
            <person name="Ma Y."/>
            <person name="Chen Y."/>
            <person name="Huang G."/>
            <person name="Zhou Y."/>
            <person name="Zheng Z."/>
            <person name="Qiu Y."/>
        </authorList>
    </citation>
    <scope>NUCLEOTIDE SEQUENCE [LARGE SCALE GENOMIC DNA]</scope>
    <source>
        <tissue evidence="1">Roots</tissue>
    </source>
</reference>
<protein>
    <submittedName>
        <fullName evidence="1">Uncharacterized protein</fullName>
    </submittedName>
</protein>
<comment type="caution">
    <text evidence="1">The sequence shown here is derived from an EMBL/GenBank/DDBJ whole genome shotgun (WGS) entry which is preliminary data.</text>
</comment>
<evidence type="ECO:0000313" key="2">
    <source>
        <dbReference type="Proteomes" id="UP001345219"/>
    </source>
</evidence>
<dbReference type="EMBL" id="JAXIOK010000023">
    <property type="protein sequence ID" value="KAK4742178.1"/>
    <property type="molecule type" value="Genomic_DNA"/>
</dbReference>
<name>A0AAN7JGZ3_9MYRT</name>
<organism evidence="1 2">
    <name type="scientific">Trapa incisa</name>
    <dbReference type="NCBI Taxonomy" id="236973"/>
    <lineage>
        <taxon>Eukaryota</taxon>
        <taxon>Viridiplantae</taxon>
        <taxon>Streptophyta</taxon>
        <taxon>Embryophyta</taxon>
        <taxon>Tracheophyta</taxon>
        <taxon>Spermatophyta</taxon>
        <taxon>Magnoliopsida</taxon>
        <taxon>eudicotyledons</taxon>
        <taxon>Gunneridae</taxon>
        <taxon>Pentapetalae</taxon>
        <taxon>rosids</taxon>
        <taxon>malvids</taxon>
        <taxon>Myrtales</taxon>
        <taxon>Lythraceae</taxon>
        <taxon>Trapa</taxon>
    </lineage>
</organism>
<gene>
    <name evidence="1" type="ORF">SAY87_000179</name>
</gene>
<accession>A0AAN7JGZ3</accession>
<evidence type="ECO:0000313" key="1">
    <source>
        <dbReference type="EMBL" id="KAK4742178.1"/>
    </source>
</evidence>
<dbReference type="Proteomes" id="UP001345219">
    <property type="component" value="Chromosome 1"/>
</dbReference>
<sequence length="110" mass="12346">MLTSLDIPVISFPCICCGSIVRLEQVFMAPTSMVGVFPVFYMEEGAFLLGLLELCFFGQPAQDQASLFQPAQDQATLWPMHTKLSLILFIFYYLNVKNAIPNTTVLYNVL</sequence>
<proteinExistence type="predicted"/>
<dbReference type="AlphaFoldDB" id="A0AAN7JGZ3"/>
<keyword evidence="2" id="KW-1185">Reference proteome</keyword>